<evidence type="ECO:0000256" key="7">
    <source>
        <dbReference type="SAM" id="MobiDB-lite"/>
    </source>
</evidence>
<evidence type="ECO:0000259" key="10">
    <source>
        <dbReference type="Pfam" id="PF25041"/>
    </source>
</evidence>
<reference evidence="11" key="1">
    <citation type="submission" date="2021-07" db="EMBL/GenBank/DDBJ databases">
        <authorList>
            <person name="Catto M.A."/>
            <person name="Jacobson A."/>
            <person name="Kennedy G."/>
            <person name="Labadie P."/>
            <person name="Hunt B.G."/>
            <person name="Srinivasan R."/>
        </authorList>
    </citation>
    <scope>NUCLEOTIDE SEQUENCE</scope>
    <source>
        <strain evidence="11">PL_HMW_Pooled</strain>
        <tissue evidence="11">Head</tissue>
    </source>
</reference>
<evidence type="ECO:0000256" key="6">
    <source>
        <dbReference type="ARBA" id="ARBA00030452"/>
    </source>
</evidence>
<dbReference type="InterPro" id="IPR018611">
    <property type="entry name" value="Ufl1"/>
</dbReference>
<dbReference type="EMBL" id="JAHWGI010000293">
    <property type="protein sequence ID" value="KAK3912445.1"/>
    <property type="molecule type" value="Genomic_DNA"/>
</dbReference>
<keyword evidence="12" id="KW-1185">Reference proteome</keyword>
<keyword evidence="5" id="KW-0833">Ubl conjugation pathway</keyword>
<dbReference type="InterPro" id="IPR056580">
    <property type="entry name" value="Ufl1_dom"/>
</dbReference>
<evidence type="ECO:0000256" key="4">
    <source>
        <dbReference type="ARBA" id="ARBA00022679"/>
    </source>
</evidence>
<dbReference type="PANTHER" id="PTHR31057:SF0">
    <property type="entry name" value="E3 UFM1-PROTEIN LIGASE 1"/>
    <property type="match status" value="1"/>
</dbReference>
<evidence type="ECO:0000313" key="11">
    <source>
        <dbReference type="EMBL" id="KAK3912445.1"/>
    </source>
</evidence>
<evidence type="ECO:0000256" key="2">
    <source>
        <dbReference type="ARBA" id="ARBA00010789"/>
    </source>
</evidence>
<dbReference type="AlphaFoldDB" id="A0AAE1H008"/>
<comment type="similarity">
    <text evidence="2">Belongs to the UFL1 family.</text>
</comment>
<reference evidence="11" key="2">
    <citation type="journal article" date="2023" name="BMC Genomics">
        <title>Pest status, molecular evolution, and epigenetic factors derived from the genome assembly of Frankliniella fusca, a thysanopteran phytovirus vector.</title>
        <authorList>
            <person name="Catto M.A."/>
            <person name="Labadie P.E."/>
            <person name="Jacobson A.L."/>
            <person name="Kennedy G.G."/>
            <person name="Srinivasan R."/>
            <person name="Hunt B.G."/>
        </authorList>
    </citation>
    <scope>NUCLEOTIDE SEQUENCE</scope>
    <source>
        <strain evidence="11">PL_HMW_Pooled</strain>
    </source>
</reference>
<dbReference type="InterPro" id="IPR056761">
    <property type="entry name" value="Ufl1-like_C"/>
</dbReference>
<dbReference type="GO" id="GO:0005789">
    <property type="term" value="C:endoplasmic reticulum membrane"/>
    <property type="evidence" value="ECO:0007669"/>
    <property type="project" value="TreeGrafter"/>
</dbReference>
<feature type="region of interest" description="Disordered" evidence="7">
    <location>
        <begin position="409"/>
        <end position="472"/>
    </location>
</feature>
<evidence type="ECO:0000256" key="5">
    <source>
        <dbReference type="ARBA" id="ARBA00022786"/>
    </source>
</evidence>
<sequence>MTAVEWEEVKRLAAGLQRAQLISTTQRLSERNCVEIITKLVDMKLLDIIFTNDGKEYVTPQQLVTEMRDELIVNGGRINLVELAKLLNVDLSHISQRATDLQKQDPGISLVLGQLIDKTYMTRLAEEINEKLVQQGEVSISDLTSQYDLPSDFLQQVVQRNLGKIIRAKQDKQDPRVFFTEAYVARNMAAIRGALIATMKPTPVSTLINLCGVQERLFFSLIDNLMELKQVPGVFSGKQVSNSIYVPSIYSKSQSDWVDSFYKQNGYLEYDALSRIGISDGQSYARKHFPTEKLLLLDSAAVGPMLLGQIEAAVEEAVSSGTWVDVMPMLPSVLDSKDGEQILTEVLKTVKTPGGSVPSVKVFNGSVVVTENFLNKLMVPFKDVVQKKAEKCVASGEFQQWQVDRLQVSDDHNKREEPKDEKVDKRDERRKKATGGKGGGGTQGRETKTKSTKKKVRGGRGVGDSDDEAPVGSHRKPLVLEIVTVQDIVAVISKEESFKDLDEDERTTLLEEIAKHLHMSTNKAAMEHAQVVMDSTMSNNIGARRKTHNDLQEKLNSLITNVRLFERGLKGFSTDIIPPAKESPHALLSKYLLKTFCTDIANEIVGFIAQERMLQWDSTKDIHQETRQKVAQESGGAEKEALLKLNKSLVGSSLDDFFSALEIALSSDVCDVVIRKADKKKERVMVFGHRQALLEQLNSSEDPAQVLHIAALVLCQAVSQNMLHASGRYVNILLSYLQPHLPAPTFTTLQEYYDLVLKLLSTEESNEEAKETVMFQLQEKMPIIKDIANSFKKASGESKE</sequence>
<keyword evidence="11" id="KW-0436">Ligase</keyword>
<dbReference type="GO" id="GO:0032434">
    <property type="term" value="P:regulation of proteasomal ubiquitin-dependent protein catabolic process"/>
    <property type="evidence" value="ECO:0007669"/>
    <property type="project" value="TreeGrafter"/>
</dbReference>
<dbReference type="GO" id="GO:0016874">
    <property type="term" value="F:ligase activity"/>
    <property type="evidence" value="ECO:0007669"/>
    <property type="project" value="UniProtKB-KW"/>
</dbReference>
<dbReference type="Proteomes" id="UP001219518">
    <property type="component" value="Unassembled WGS sequence"/>
</dbReference>
<protein>
    <recommendedName>
        <fullName evidence="3">E3 UFM1-protein ligase 1 homolog</fullName>
    </recommendedName>
    <alternativeName>
        <fullName evidence="6">E3 UFM1-protein transferase 1 homolog</fullName>
    </alternativeName>
</protein>
<keyword evidence="4" id="KW-0808">Transferase</keyword>
<dbReference type="GO" id="GO:1990592">
    <property type="term" value="P:protein K69-linked ufmylation"/>
    <property type="evidence" value="ECO:0007669"/>
    <property type="project" value="TreeGrafter"/>
</dbReference>
<evidence type="ECO:0000256" key="1">
    <source>
        <dbReference type="ARBA" id="ARBA00003950"/>
    </source>
</evidence>
<feature type="compositionally biased region" description="Basic and acidic residues" evidence="7">
    <location>
        <begin position="409"/>
        <end position="427"/>
    </location>
</feature>
<feature type="domain" description="E3 UFM1-protein ligase 1-like N-terminal" evidence="8">
    <location>
        <begin position="8"/>
        <end position="284"/>
    </location>
</feature>
<organism evidence="11 12">
    <name type="scientific">Frankliniella fusca</name>
    <dbReference type="NCBI Taxonomy" id="407009"/>
    <lineage>
        <taxon>Eukaryota</taxon>
        <taxon>Metazoa</taxon>
        <taxon>Ecdysozoa</taxon>
        <taxon>Arthropoda</taxon>
        <taxon>Hexapoda</taxon>
        <taxon>Insecta</taxon>
        <taxon>Pterygota</taxon>
        <taxon>Neoptera</taxon>
        <taxon>Paraneoptera</taxon>
        <taxon>Thysanoptera</taxon>
        <taxon>Terebrantia</taxon>
        <taxon>Thripoidea</taxon>
        <taxon>Thripidae</taxon>
        <taxon>Frankliniella</taxon>
    </lineage>
</organism>
<evidence type="ECO:0000256" key="3">
    <source>
        <dbReference type="ARBA" id="ARBA00014160"/>
    </source>
</evidence>
<gene>
    <name evidence="11" type="ORF">KUF71_022015</name>
</gene>
<comment type="function">
    <text evidence="1">E3 UFM1-protein ligase that mediates ufmylation of target proteins.</text>
</comment>
<dbReference type="Pfam" id="PF23659">
    <property type="entry name" value="UFL1"/>
    <property type="match status" value="1"/>
</dbReference>
<dbReference type="GO" id="GO:0061666">
    <property type="term" value="F:UFM1 ligase activity"/>
    <property type="evidence" value="ECO:0007669"/>
    <property type="project" value="InterPro"/>
</dbReference>
<feature type="domain" description="E3 UFM1-protein ligase-like C-terminal" evidence="10">
    <location>
        <begin position="682"/>
        <end position="787"/>
    </location>
</feature>
<dbReference type="InterPro" id="IPR056579">
    <property type="entry name" value="Ufl1_N"/>
</dbReference>
<evidence type="ECO:0000259" key="9">
    <source>
        <dbReference type="Pfam" id="PF23659"/>
    </source>
</evidence>
<evidence type="ECO:0000313" key="12">
    <source>
        <dbReference type="Proteomes" id="UP001219518"/>
    </source>
</evidence>
<dbReference type="GO" id="GO:0034976">
    <property type="term" value="P:response to endoplasmic reticulum stress"/>
    <property type="evidence" value="ECO:0007669"/>
    <property type="project" value="TreeGrafter"/>
</dbReference>
<name>A0AAE1H008_9NEOP</name>
<dbReference type="Pfam" id="PF25870">
    <property type="entry name" value="WHD_UFL1_5th"/>
    <property type="match status" value="1"/>
</dbReference>
<dbReference type="PANTHER" id="PTHR31057">
    <property type="entry name" value="E3 UFM1-PROTEIN LIGASE 1"/>
    <property type="match status" value="1"/>
</dbReference>
<dbReference type="Pfam" id="PF09743">
    <property type="entry name" value="E3_UFM1_ligase"/>
    <property type="match status" value="1"/>
</dbReference>
<evidence type="ECO:0000259" key="8">
    <source>
        <dbReference type="Pfam" id="PF09743"/>
    </source>
</evidence>
<comment type="caution">
    <text evidence="11">The sequence shown here is derived from an EMBL/GenBank/DDBJ whole genome shotgun (WGS) entry which is preliminary data.</text>
</comment>
<feature type="domain" description="E3 UFM1-protein ligase 1-like" evidence="9">
    <location>
        <begin position="548"/>
        <end position="676"/>
    </location>
</feature>
<accession>A0AAE1H008</accession>
<dbReference type="Pfam" id="PF25041">
    <property type="entry name" value="UFL1_C"/>
    <property type="match status" value="1"/>
</dbReference>
<proteinExistence type="inferred from homology"/>